<dbReference type="InterPro" id="IPR045074">
    <property type="entry name" value="GST_C_Tau"/>
</dbReference>
<dbReference type="InterPro" id="IPR036249">
    <property type="entry name" value="Thioredoxin-like_sf"/>
</dbReference>
<dbReference type="InterPro" id="IPR040079">
    <property type="entry name" value="Glutathione_S-Trfase"/>
</dbReference>
<evidence type="ECO:0000313" key="7">
    <source>
        <dbReference type="EMBL" id="GAU16909.1"/>
    </source>
</evidence>
<dbReference type="GO" id="GO:0004364">
    <property type="term" value="F:glutathione transferase activity"/>
    <property type="evidence" value="ECO:0007669"/>
    <property type="project" value="UniProtKB-EC"/>
</dbReference>
<dbReference type="Gene3D" id="3.40.30.10">
    <property type="entry name" value="Glutaredoxin"/>
    <property type="match status" value="1"/>
</dbReference>
<comment type="similarity">
    <text evidence="3">Belongs to the GST superfamily. Tau family.</text>
</comment>
<dbReference type="PANTHER" id="PTHR11260">
    <property type="entry name" value="GLUTATHIONE S-TRANSFERASE, GST, SUPERFAMILY, GST DOMAIN CONTAINING"/>
    <property type="match status" value="1"/>
</dbReference>
<dbReference type="InterPro" id="IPR004046">
    <property type="entry name" value="GST_C"/>
</dbReference>
<dbReference type="PROSITE" id="PS50404">
    <property type="entry name" value="GST_NTER"/>
    <property type="match status" value="1"/>
</dbReference>
<dbReference type="InterPro" id="IPR004045">
    <property type="entry name" value="Glutathione_S-Trfase_N"/>
</dbReference>
<dbReference type="OrthoDB" id="4951845at2759"/>
<dbReference type="Proteomes" id="UP000242715">
    <property type="component" value="Unassembled WGS sequence"/>
</dbReference>
<evidence type="ECO:0000259" key="5">
    <source>
        <dbReference type="PROSITE" id="PS50404"/>
    </source>
</evidence>
<dbReference type="SUPFAM" id="SSF47616">
    <property type="entry name" value="GST C-terminal domain-like"/>
    <property type="match status" value="2"/>
</dbReference>
<organism evidence="7 8">
    <name type="scientific">Trifolium subterraneum</name>
    <name type="common">Subterranean clover</name>
    <dbReference type="NCBI Taxonomy" id="3900"/>
    <lineage>
        <taxon>Eukaryota</taxon>
        <taxon>Viridiplantae</taxon>
        <taxon>Streptophyta</taxon>
        <taxon>Embryophyta</taxon>
        <taxon>Tracheophyta</taxon>
        <taxon>Spermatophyta</taxon>
        <taxon>Magnoliopsida</taxon>
        <taxon>eudicotyledons</taxon>
        <taxon>Gunneridae</taxon>
        <taxon>Pentapetalae</taxon>
        <taxon>rosids</taxon>
        <taxon>fabids</taxon>
        <taxon>Fabales</taxon>
        <taxon>Fabaceae</taxon>
        <taxon>Papilionoideae</taxon>
        <taxon>50 kb inversion clade</taxon>
        <taxon>NPAAA clade</taxon>
        <taxon>Hologalegina</taxon>
        <taxon>IRL clade</taxon>
        <taxon>Trifolieae</taxon>
        <taxon>Trifolium</taxon>
    </lineage>
</organism>
<comment type="catalytic activity">
    <reaction evidence="4">
        <text>RX + glutathione = an S-substituted glutathione + a halide anion + H(+)</text>
        <dbReference type="Rhea" id="RHEA:16437"/>
        <dbReference type="ChEBI" id="CHEBI:15378"/>
        <dbReference type="ChEBI" id="CHEBI:16042"/>
        <dbReference type="ChEBI" id="CHEBI:17792"/>
        <dbReference type="ChEBI" id="CHEBI:57925"/>
        <dbReference type="ChEBI" id="CHEBI:90779"/>
        <dbReference type="EC" id="2.5.1.18"/>
    </reaction>
</comment>
<feature type="domain" description="GST C-terminal" evidence="6">
    <location>
        <begin position="86"/>
        <end position="279"/>
    </location>
</feature>
<evidence type="ECO:0000313" key="8">
    <source>
        <dbReference type="Proteomes" id="UP000242715"/>
    </source>
</evidence>
<feature type="domain" description="GST N-terminal" evidence="5">
    <location>
        <begin position="2"/>
        <end position="81"/>
    </location>
</feature>
<gene>
    <name evidence="7" type="ORF">TSUD_36670</name>
</gene>
<dbReference type="FunFam" id="3.40.30.10:FF:000044">
    <property type="entry name" value="Glutathione S-transferase GSTU6"/>
    <property type="match status" value="1"/>
</dbReference>
<evidence type="ECO:0000259" key="6">
    <source>
        <dbReference type="PROSITE" id="PS50405"/>
    </source>
</evidence>
<sequence>MADIKLHGFWYSPFTLRVVWTLKLKGIPYENIEEDRFNKSPQLLEYNPVHKKTPVLVHDGKPICESMIIVEYIDEIWPQNSLLPADPYDRAQARFWVKYVDEMIFDIRVHFRSKSGEEREKARENIWEQLRVVEDKCLDDQKKFYGGDTINIVDIALGSFVNFIKVQDRLEVKILQTERSGEEREKAKENIWERLIVIEDQCLGDQKKFYGGDTINIVDIALGSFVNIIAVQEDMFEVKILQTEKFPRLHLWFNNFKNVQVIKENTPGQEKLVAFLKPLVEKMFSSS</sequence>
<evidence type="ECO:0000256" key="1">
    <source>
        <dbReference type="ARBA" id="ARBA00012452"/>
    </source>
</evidence>
<dbReference type="AlphaFoldDB" id="A0A2Z6M4K7"/>
<dbReference type="SFLD" id="SFLDG00358">
    <property type="entry name" value="Main_(cytGST)"/>
    <property type="match status" value="1"/>
</dbReference>
<dbReference type="EMBL" id="DF973165">
    <property type="protein sequence ID" value="GAU16909.1"/>
    <property type="molecule type" value="Genomic_DNA"/>
</dbReference>
<dbReference type="SFLD" id="SFLDS00019">
    <property type="entry name" value="Glutathione_Transferase_(cytos"/>
    <property type="match status" value="1"/>
</dbReference>
<reference evidence="8" key="1">
    <citation type="journal article" date="2017" name="Front. Plant Sci.">
        <title>Climate Clever Clovers: New Paradigm to Reduce the Environmental Footprint of Ruminants by Breeding Low Methanogenic Forages Utilizing Haplotype Variation.</title>
        <authorList>
            <person name="Kaur P."/>
            <person name="Appels R."/>
            <person name="Bayer P.E."/>
            <person name="Keeble-Gagnere G."/>
            <person name="Wang J."/>
            <person name="Hirakawa H."/>
            <person name="Shirasawa K."/>
            <person name="Vercoe P."/>
            <person name="Stefanova K."/>
            <person name="Durmic Z."/>
            <person name="Nichols P."/>
            <person name="Revell C."/>
            <person name="Isobe S.N."/>
            <person name="Edwards D."/>
            <person name="Erskine W."/>
        </authorList>
    </citation>
    <scope>NUCLEOTIDE SEQUENCE [LARGE SCALE GENOMIC DNA]</scope>
    <source>
        <strain evidence="8">cv. Daliak</strain>
    </source>
</reference>
<dbReference type="PANTHER" id="PTHR11260:SF679">
    <property type="entry name" value="GLUTATHIONE TRANSFERASE"/>
    <property type="match status" value="1"/>
</dbReference>
<evidence type="ECO:0000256" key="4">
    <source>
        <dbReference type="ARBA" id="ARBA00047960"/>
    </source>
</evidence>
<dbReference type="GO" id="GO:0005737">
    <property type="term" value="C:cytoplasm"/>
    <property type="evidence" value="ECO:0007669"/>
    <property type="project" value="TreeGrafter"/>
</dbReference>
<dbReference type="SUPFAM" id="SSF52833">
    <property type="entry name" value="Thioredoxin-like"/>
    <property type="match status" value="1"/>
</dbReference>
<protein>
    <recommendedName>
        <fullName evidence="1">glutathione transferase</fullName>
        <ecNumber evidence="1">2.5.1.18</ecNumber>
    </recommendedName>
</protein>
<dbReference type="EC" id="2.5.1.18" evidence="1"/>
<keyword evidence="2" id="KW-0808">Transferase</keyword>
<name>A0A2Z6M4K7_TRISU</name>
<dbReference type="InterPro" id="IPR045073">
    <property type="entry name" value="Omega/Tau-like"/>
</dbReference>
<accession>A0A2Z6M4K7</accession>
<dbReference type="CDD" id="cd03058">
    <property type="entry name" value="GST_N_Tau"/>
    <property type="match status" value="1"/>
</dbReference>
<dbReference type="Gene3D" id="1.20.1050.10">
    <property type="match status" value="2"/>
</dbReference>
<evidence type="ECO:0000256" key="2">
    <source>
        <dbReference type="ARBA" id="ARBA00022679"/>
    </source>
</evidence>
<keyword evidence="8" id="KW-1185">Reference proteome</keyword>
<dbReference type="CDD" id="cd03185">
    <property type="entry name" value="GST_C_Tau"/>
    <property type="match status" value="1"/>
</dbReference>
<evidence type="ECO:0000256" key="3">
    <source>
        <dbReference type="ARBA" id="ARBA00025743"/>
    </source>
</evidence>
<dbReference type="PROSITE" id="PS50405">
    <property type="entry name" value="GST_CTER"/>
    <property type="match status" value="1"/>
</dbReference>
<dbReference type="Pfam" id="PF00043">
    <property type="entry name" value="GST_C"/>
    <property type="match status" value="1"/>
</dbReference>
<dbReference type="InterPro" id="IPR010987">
    <property type="entry name" value="Glutathione-S-Trfase_C-like"/>
</dbReference>
<dbReference type="SFLD" id="SFLDG01152">
    <property type="entry name" value="Main.3:_Omega-_and_Tau-like"/>
    <property type="match status" value="1"/>
</dbReference>
<dbReference type="Pfam" id="PF02798">
    <property type="entry name" value="GST_N"/>
    <property type="match status" value="1"/>
</dbReference>
<dbReference type="GO" id="GO:0006749">
    <property type="term" value="P:glutathione metabolic process"/>
    <property type="evidence" value="ECO:0007669"/>
    <property type="project" value="InterPro"/>
</dbReference>
<dbReference type="InterPro" id="IPR036282">
    <property type="entry name" value="Glutathione-S-Trfase_C_sf"/>
</dbReference>
<proteinExistence type="inferred from homology"/>